<comment type="caution">
    <text evidence="1">The sequence shown here is derived from an EMBL/GenBank/DDBJ whole genome shotgun (WGS) entry which is preliminary data.</text>
</comment>
<keyword evidence="2" id="KW-1185">Reference proteome</keyword>
<protein>
    <submittedName>
        <fullName evidence="1">Gluconate 2-dehydrogenase subunit 3 family protein</fullName>
    </submittedName>
</protein>
<evidence type="ECO:0000313" key="1">
    <source>
        <dbReference type="EMBL" id="MBC6995004.1"/>
    </source>
</evidence>
<dbReference type="Pfam" id="PF13618">
    <property type="entry name" value="Gluconate_2-dh3"/>
    <property type="match status" value="1"/>
</dbReference>
<evidence type="ECO:0000313" key="2">
    <source>
        <dbReference type="Proteomes" id="UP000650081"/>
    </source>
</evidence>
<dbReference type="InterPro" id="IPR027056">
    <property type="entry name" value="Gluconate_2DH_su3"/>
</dbReference>
<dbReference type="Proteomes" id="UP000650081">
    <property type="component" value="Unassembled WGS sequence"/>
</dbReference>
<gene>
    <name evidence="1" type="ORF">H9S92_12565</name>
</gene>
<accession>A0A923T8X2</accession>
<sequence>MNRREILRYTAYATGFAVSAPLASVFLTSCKADPEMMAPTFKPSFFTDAEYEYVAKMANAMLPSDGTPGALDVGVPQLVDQMYAEVLNAENQQKTRAGLAELMKKMDADNPGGFSKLDDDKALMYLQDQDLHYKSVKDPVQTTGQGLPSLTADEEAAATAKAAYFSLKSMIISTYFRTEEVAKTLLVYDPVPGEYIPCGDLQELTGGKSWAI</sequence>
<dbReference type="PROSITE" id="PS51257">
    <property type="entry name" value="PROKAR_LIPOPROTEIN"/>
    <property type="match status" value="1"/>
</dbReference>
<proteinExistence type="predicted"/>
<reference evidence="1" key="1">
    <citation type="submission" date="2020-08" db="EMBL/GenBank/DDBJ databases">
        <title>Lewinella bacteria from marine environments.</title>
        <authorList>
            <person name="Zhong Y."/>
        </authorList>
    </citation>
    <scope>NUCLEOTIDE SEQUENCE</scope>
    <source>
        <strain evidence="1">KCTC 42187</strain>
    </source>
</reference>
<dbReference type="AlphaFoldDB" id="A0A923T8X2"/>
<dbReference type="EMBL" id="JACSIT010000115">
    <property type="protein sequence ID" value="MBC6995004.1"/>
    <property type="molecule type" value="Genomic_DNA"/>
</dbReference>
<name>A0A923T8X2_9BACT</name>
<dbReference type="RefSeq" id="WP_187467058.1">
    <property type="nucleotide sequence ID" value="NZ_JACSIT010000115.1"/>
</dbReference>
<organism evidence="1 2">
    <name type="scientific">Neolewinella lacunae</name>
    <dbReference type="NCBI Taxonomy" id="1517758"/>
    <lineage>
        <taxon>Bacteria</taxon>
        <taxon>Pseudomonadati</taxon>
        <taxon>Bacteroidota</taxon>
        <taxon>Saprospiria</taxon>
        <taxon>Saprospirales</taxon>
        <taxon>Lewinellaceae</taxon>
        <taxon>Neolewinella</taxon>
    </lineage>
</organism>